<keyword evidence="4" id="KW-1185">Reference proteome</keyword>
<dbReference type="EMBL" id="JASCZI010271961">
    <property type="protein sequence ID" value="MED6218453.1"/>
    <property type="molecule type" value="Genomic_DNA"/>
</dbReference>
<name>A0ABU6ZBU4_9FABA</name>
<gene>
    <name evidence="3" type="ORF">PIB30_026676</name>
</gene>
<dbReference type="Pfam" id="PF02458">
    <property type="entry name" value="Transferase"/>
    <property type="match status" value="1"/>
</dbReference>
<dbReference type="InterPro" id="IPR051504">
    <property type="entry name" value="Plant_metabolite_acyltrans"/>
</dbReference>
<dbReference type="Gene3D" id="3.30.559.10">
    <property type="entry name" value="Chloramphenicol acetyltransferase-like domain"/>
    <property type="match status" value="2"/>
</dbReference>
<sequence length="584" mass="65208">MAQTQPPIIKVHQVYKVTPSQTTTTTTTLPLTYFDLLWTRLPPVERLFFYQLPNPTISFFDSLLPNLKHSLELTLQHFFPLAGNITWPHHSPIPIITYVPGHDSVPLTVSESNEDFNHISSDFCEVSKRRRLVPSLTISDEKTSLLALQITLFPNSGFVIGITTHHAAADGNCSTLFLKAWAYTCSKIIENPSLSSLPSLLSLPENLRPFLDRSVIKDPNGGLTQSFADTWLNFNGPNNKSVKLWETNNSEAAQIVDTESVKRVFKLNPSHIEKLKNYGKSKTGTVKVSTFSVTVAYCLSCLVKTEETENEDVVLLFTVDCRSRLDPVIPPSYFGNCLLTRLVSVEKEKVMGKEGFVTVLKGISEVLIGLESGVPNDEDKLMKKVESAVLEGKRIYSIAGSVRFGVYRIDFGYGRPKNVDVASVDKTGAFALSESRDGDGGVEIALTLKKRQMEAFSSLFYHQIQSFPIGQRLEAQLARGNPHCPTCTYRIPTCEELSQVVCRIIRWVNNLDLGQHQRRLHLRKGNSRHLWDSLSMSPNKPLHNSTQLVTASECLAGTPPTHSSEDSWKLRFGLVRKQVSGFLS</sequence>
<evidence type="ECO:0000256" key="1">
    <source>
        <dbReference type="ARBA" id="ARBA00022679"/>
    </source>
</evidence>
<dbReference type="Proteomes" id="UP001341840">
    <property type="component" value="Unassembled WGS sequence"/>
</dbReference>
<dbReference type="SUPFAM" id="SSF52777">
    <property type="entry name" value="CoA-dependent acyltransferases"/>
    <property type="match status" value="1"/>
</dbReference>
<dbReference type="PANTHER" id="PTHR31625">
    <property type="match status" value="1"/>
</dbReference>
<keyword evidence="1" id="KW-0808">Transferase</keyword>
<reference evidence="3 4" key="1">
    <citation type="journal article" date="2023" name="Plants (Basel)">
        <title>Bridging the Gap: Combining Genomics and Transcriptomics Approaches to Understand Stylosanthes scabra, an Orphan Legume from the Brazilian Caatinga.</title>
        <authorList>
            <person name="Ferreira-Neto J.R.C."/>
            <person name="da Silva M.D."/>
            <person name="Binneck E."/>
            <person name="de Melo N.F."/>
            <person name="da Silva R.H."/>
            <person name="de Melo A.L.T.M."/>
            <person name="Pandolfi V."/>
            <person name="Bustamante F.O."/>
            <person name="Brasileiro-Vidal A.C."/>
            <person name="Benko-Iseppon A.M."/>
        </authorList>
    </citation>
    <scope>NUCLEOTIDE SEQUENCE [LARGE SCALE GENOMIC DNA]</scope>
    <source>
        <tissue evidence="3">Leaves</tissue>
    </source>
</reference>
<evidence type="ECO:0000313" key="3">
    <source>
        <dbReference type="EMBL" id="MED6218453.1"/>
    </source>
</evidence>
<evidence type="ECO:0000313" key="4">
    <source>
        <dbReference type="Proteomes" id="UP001341840"/>
    </source>
</evidence>
<evidence type="ECO:0000256" key="2">
    <source>
        <dbReference type="ARBA" id="ARBA00023315"/>
    </source>
</evidence>
<keyword evidence="2" id="KW-0012">Acyltransferase</keyword>
<dbReference type="InterPro" id="IPR023213">
    <property type="entry name" value="CAT-like_dom_sf"/>
</dbReference>
<protein>
    <recommendedName>
        <fullName evidence="5">Isoflavone-7-O-beta-glucoside 6''-O-malonyltransferase</fullName>
    </recommendedName>
</protein>
<organism evidence="3 4">
    <name type="scientific">Stylosanthes scabra</name>
    <dbReference type="NCBI Taxonomy" id="79078"/>
    <lineage>
        <taxon>Eukaryota</taxon>
        <taxon>Viridiplantae</taxon>
        <taxon>Streptophyta</taxon>
        <taxon>Embryophyta</taxon>
        <taxon>Tracheophyta</taxon>
        <taxon>Spermatophyta</taxon>
        <taxon>Magnoliopsida</taxon>
        <taxon>eudicotyledons</taxon>
        <taxon>Gunneridae</taxon>
        <taxon>Pentapetalae</taxon>
        <taxon>rosids</taxon>
        <taxon>fabids</taxon>
        <taxon>Fabales</taxon>
        <taxon>Fabaceae</taxon>
        <taxon>Papilionoideae</taxon>
        <taxon>50 kb inversion clade</taxon>
        <taxon>dalbergioids sensu lato</taxon>
        <taxon>Dalbergieae</taxon>
        <taxon>Pterocarpus clade</taxon>
        <taxon>Stylosanthes</taxon>
    </lineage>
</organism>
<comment type="caution">
    <text evidence="3">The sequence shown here is derived from an EMBL/GenBank/DDBJ whole genome shotgun (WGS) entry which is preliminary data.</text>
</comment>
<accession>A0ABU6ZBU4</accession>
<proteinExistence type="predicted"/>
<evidence type="ECO:0008006" key="5">
    <source>
        <dbReference type="Google" id="ProtNLM"/>
    </source>
</evidence>